<evidence type="ECO:0000256" key="6">
    <source>
        <dbReference type="SAM" id="Phobius"/>
    </source>
</evidence>
<feature type="transmembrane region" description="Helical" evidence="6">
    <location>
        <begin position="421"/>
        <end position="444"/>
    </location>
</feature>
<dbReference type="GO" id="GO:0016020">
    <property type="term" value="C:membrane"/>
    <property type="evidence" value="ECO:0007669"/>
    <property type="project" value="UniProtKB-SubCell"/>
</dbReference>
<comment type="caution">
    <text evidence="8">The sequence shown here is derived from an EMBL/GenBank/DDBJ whole genome shotgun (WGS) entry which is preliminary data.</text>
</comment>
<evidence type="ECO:0000256" key="5">
    <source>
        <dbReference type="ARBA" id="ARBA00023136"/>
    </source>
</evidence>
<feature type="transmembrane region" description="Helical" evidence="6">
    <location>
        <begin position="151"/>
        <end position="178"/>
    </location>
</feature>
<feature type="transmembrane region" description="Helical" evidence="6">
    <location>
        <begin position="326"/>
        <end position="349"/>
    </location>
</feature>
<keyword evidence="3 6" id="KW-0812">Transmembrane</keyword>
<feature type="transmembrane region" description="Helical" evidence="6">
    <location>
        <begin position="386"/>
        <end position="409"/>
    </location>
</feature>
<protein>
    <submittedName>
        <fullName evidence="8">Major facilitator superfamily domain-containing protein</fullName>
    </submittedName>
</protein>
<reference evidence="8 9" key="1">
    <citation type="journal article" date="2019" name="New Phytol.">
        <title>Comparative genomics reveals unique wood-decay strategies and fruiting body development in the Schizophyllaceae.</title>
        <authorList>
            <person name="Almasi E."/>
            <person name="Sahu N."/>
            <person name="Krizsan K."/>
            <person name="Balint B."/>
            <person name="Kovacs G.M."/>
            <person name="Kiss B."/>
            <person name="Cseklye J."/>
            <person name="Drula E."/>
            <person name="Henrissat B."/>
            <person name="Nagy I."/>
            <person name="Chovatia M."/>
            <person name="Adam C."/>
            <person name="LaButti K."/>
            <person name="Lipzen A."/>
            <person name="Riley R."/>
            <person name="Grigoriev I.V."/>
            <person name="Nagy L.G."/>
        </authorList>
    </citation>
    <scope>NUCLEOTIDE SEQUENCE [LARGE SCALE GENOMIC DNA]</scope>
    <source>
        <strain evidence="8 9">NL-1724</strain>
    </source>
</reference>
<dbReference type="Proteomes" id="UP000320762">
    <property type="component" value="Unassembled WGS sequence"/>
</dbReference>
<evidence type="ECO:0000256" key="1">
    <source>
        <dbReference type="ARBA" id="ARBA00004141"/>
    </source>
</evidence>
<dbReference type="PANTHER" id="PTHR43791">
    <property type="entry name" value="PERMEASE-RELATED"/>
    <property type="match status" value="1"/>
</dbReference>
<dbReference type="FunFam" id="1.20.1250.20:FF:000057">
    <property type="entry name" value="MFS general substrate transporter"/>
    <property type="match status" value="1"/>
</dbReference>
<dbReference type="EMBL" id="VDMD01000033">
    <property type="protein sequence ID" value="TRM58800.1"/>
    <property type="molecule type" value="Genomic_DNA"/>
</dbReference>
<keyword evidence="2" id="KW-0813">Transport</keyword>
<dbReference type="FunFam" id="1.20.1250.20:FF:000013">
    <property type="entry name" value="MFS general substrate transporter"/>
    <property type="match status" value="1"/>
</dbReference>
<proteinExistence type="predicted"/>
<sequence>MSAHASSEKVDEKDEGALASAHSVSSLREAEYEEYLALKAHYDRDPAAHRRLLRKLDIRILPFLSLLYLLCSLDKANAGNAKLFGFLDEVPMTGTQFNLALTVFFFTYGVCELPSNIMLRRLGPRVWFPIIICLWGTITTLTSVINNYGSFIAIRLALGCSEAGMYPGAYFILSTWYLPHELQTRMAIFYGANTAAGAFGGVLAYGIGNLDGHHGWRAWRWLFLIEGVITVAAGLAASYMLPDFPYAFKQKWLKGDEARYITLRSKYHAGPTPPDMTFKWSDVRAALKDWKTYTIMSMFWWGGSVPTYSLSYTLPTMVANLGYSNIRAQALTTPPYVFATVVTVCVGLWSDRYKSRMRAIMFSYCLGLTGIIILMVTVHYSHLYAVSYFAIFLAAAGYSAQAPGIGAWLSNNIVSPTKRAAAIGFMMAWGSVGGGGIGSNIYIADQAPTYPLGFGFSIGATVIGAMIPCMLNWYLLRRENRRRDAMDESVIKETYTEKQLSEMGENSPLFRFTL</sequence>
<dbReference type="Gene3D" id="1.20.1250.20">
    <property type="entry name" value="MFS general substrate transporter like domains"/>
    <property type="match status" value="2"/>
</dbReference>
<keyword evidence="5 6" id="KW-0472">Membrane</keyword>
<dbReference type="OrthoDB" id="2985014at2759"/>
<evidence type="ECO:0000256" key="3">
    <source>
        <dbReference type="ARBA" id="ARBA00022692"/>
    </source>
</evidence>
<evidence type="ECO:0000256" key="2">
    <source>
        <dbReference type="ARBA" id="ARBA00022448"/>
    </source>
</evidence>
<feature type="transmembrane region" description="Helical" evidence="6">
    <location>
        <begin position="96"/>
        <end position="114"/>
    </location>
</feature>
<dbReference type="Pfam" id="PF07690">
    <property type="entry name" value="MFS_1"/>
    <property type="match status" value="1"/>
</dbReference>
<feature type="transmembrane region" description="Helical" evidence="6">
    <location>
        <begin position="126"/>
        <end position="145"/>
    </location>
</feature>
<keyword evidence="9" id="KW-1185">Reference proteome</keyword>
<keyword evidence="4 6" id="KW-1133">Transmembrane helix</keyword>
<dbReference type="SUPFAM" id="SSF103473">
    <property type="entry name" value="MFS general substrate transporter"/>
    <property type="match status" value="1"/>
</dbReference>
<feature type="transmembrane region" description="Helical" evidence="6">
    <location>
        <begin position="293"/>
        <end position="314"/>
    </location>
</feature>
<dbReference type="GO" id="GO:0022857">
    <property type="term" value="F:transmembrane transporter activity"/>
    <property type="evidence" value="ECO:0007669"/>
    <property type="project" value="InterPro"/>
</dbReference>
<evidence type="ECO:0000313" key="8">
    <source>
        <dbReference type="EMBL" id="TRM58800.1"/>
    </source>
</evidence>
<evidence type="ECO:0000313" key="9">
    <source>
        <dbReference type="Proteomes" id="UP000320762"/>
    </source>
</evidence>
<dbReference type="AlphaFoldDB" id="A0A550C1Y4"/>
<dbReference type="InterPro" id="IPR036259">
    <property type="entry name" value="MFS_trans_sf"/>
</dbReference>
<gene>
    <name evidence="8" type="ORF">BD626DRAFT_510603</name>
</gene>
<feature type="transmembrane region" description="Helical" evidence="6">
    <location>
        <begin position="361"/>
        <end position="380"/>
    </location>
</feature>
<dbReference type="InterPro" id="IPR020846">
    <property type="entry name" value="MFS_dom"/>
</dbReference>
<evidence type="ECO:0000259" key="7">
    <source>
        <dbReference type="PROSITE" id="PS50850"/>
    </source>
</evidence>
<feature type="transmembrane region" description="Helical" evidence="6">
    <location>
        <begin position="450"/>
        <end position="476"/>
    </location>
</feature>
<name>A0A550C1Y4_9AGAR</name>
<feature type="transmembrane region" description="Helical" evidence="6">
    <location>
        <begin position="187"/>
        <end position="207"/>
    </location>
</feature>
<feature type="domain" description="Major facilitator superfamily (MFS) profile" evidence="7">
    <location>
        <begin position="60"/>
        <end position="481"/>
    </location>
</feature>
<organism evidence="8 9">
    <name type="scientific">Schizophyllum amplum</name>
    <dbReference type="NCBI Taxonomy" id="97359"/>
    <lineage>
        <taxon>Eukaryota</taxon>
        <taxon>Fungi</taxon>
        <taxon>Dikarya</taxon>
        <taxon>Basidiomycota</taxon>
        <taxon>Agaricomycotina</taxon>
        <taxon>Agaricomycetes</taxon>
        <taxon>Agaricomycetidae</taxon>
        <taxon>Agaricales</taxon>
        <taxon>Schizophyllaceae</taxon>
        <taxon>Schizophyllum</taxon>
    </lineage>
</organism>
<dbReference type="PROSITE" id="PS50850">
    <property type="entry name" value="MFS"/>
    <property type="match status" value="1"/>
</dbReference>
<accession>A0A550C1Y4</accession>
<evidence type="ECO:0000256" key="4">
    <source>
        <dbReference type="ARBA" id="ARBA00022989"/>
    </source>
</evidence>
<feature type="transmembrane region" description="Helical" evidence="6">
    <location>
        <begin position="219"/>
        <end position="241"/>
    </location>
</feature>
<comment type="subcellular location">
    <subcellularLocation>
        <location evidence="1">Membrane</location>
        <topology evidence="1">Multi-pass membrane protein</topology>
    </subcellularLocation>
</comment>
<dbReference type="PANTHER" id="PTHR43791:SF54">
    <property type="entry name" value="MAJOR FACILITATOR SUPERFAMILY (MFS) PROFILE DOMAIN-CONTAINING PROTEIN-RELATED"/>
    <property type="match status" value="1"/>
</dbReference>
<dbReference type="InterPro" id="IPR011701">
    <property type="entry name" value="MFS"/>
</dbReference>